<feature type="transmembrane region" description="Helical" evidence="6">
    <location>
        <begin position="114"/>
        <end position="133"/>
    </location>
</feature>
<accession>A0A347WIC6</accession>
<sequence>MEKFLKRFFGFSLGPVLGALISFVQVPVLTYFLTVDEYGLAGAFQTLLVQIPNFIYIGLDQAYTREYHRFKDKRYLAQQAMLVPMLAGVLLFVCFIVFDEQLSLWLFDSPHYQYIAWYAGVWVLATVIERFMLLTIRMEERAFEYSLFNLTLKLGVFLFSMLCIAAGMRDFRVIVYGLIFGQLLVDLILFWRYRYLLKYDHFRVDQTLIQGMLKFGVPVMVAASLTSVLNSVDMLFLTEFSTPVDRGIYSVAFKISSVIGILKTAFASFWTPTAYRWHEEGKSLNHYKFISDALLMLLTAVFFALLLVKKPIGWILDLAYDEVMYGEVIYIVGLLCLPHIMYTLSETTTLGIVFSRKTHYNIVVSILALLPSLILNYILTPTWGYRGAALASAVAYIIFYFARTLFSRSTGFYFQQKKQVVVTLLMFLAAFINAFKVEYIEWITLGFTIMAFVCQLSTFKDIASIRNNSDEWDFS</sequence>
<keyword evidence="8" id="KW-1185">Reference proteome</keyword>
<feature type="transmembrane region" description="Helical" evidence="6">
    <location>
        <begin position="12"/>
        <end position="32"/>
    </location>
</feature>
<evidence type="ECO:0000256" key="5">
    <source>
        <dbReference type="ARBA" id="ARBA00023136"/>
    </source>
</evidence>
<evidence type="ECO:0000256" key="6">
    <source>
        <dbReference type="SAM" id="Phobius"/>
    </source>
</evidence>
<feature type="transmembrane region" description="Helical" evidence="6">
    <location>
        <begin position="385"/>
        <end position="406"/>
    </location>
</feature>
<keyword evidence="3 6" id="KW-0812">Transmembrane</keyword>
<feature type="transmembrane region" description="Helical" evidence="6">
    <location>
        <begin position="145"/>
        <end position="167"/>
    </location>
</feature>
<feature type="transmembrane region" description="Helical" evidence="6">
    <location>
        <begin position="328"/>
        <end position="353"/>
    </location>
</feature>
<dbReference type="PANTHER" id="PTHR30250:SF11">
    <property type="entry name" value="O-ANTIGEN TRANSPORTER-RELATED"/>
    <property type="match status" value="1"/>
</dbReference>
<name>A0A347WIC6_9LACT</name>
<dbReference type="InterPro" id="IPR050833">
    <property type="entry name" value="Poly_Biosynth_Transport"/>
</dbReference>
<reference evidence="7 8" key="1">
    <citation type="submission" date="2017-09" db="EMBL/GenBank/DDBJ databases">
        <title>Complete genome sequence of Oxytococcus suis strain ZY16052.</title>
        <authorList>
            <person name="Li F."/>
        </authorList>
    </citation>
    <scope>NUCLEOTIDE SEQUENCE [LARGE SCALE GENOMIC DNA]</scope>
    <source>
        <strain evidence="7 8">ZY16052</strain>
    </source>
</reference>
<gene>
    <name evidence="7" type="ORF">CL176_01700</name>
</gene>
<evidence type="ECO:0000256" key="2">
    <source>
        <dbReference type="ARBA" id="ARBA00022475"/>
    </source>
</evidence>
<keyword evidence="5 6" id="KW-0472">Membrane</keyword>
<feature type="transmembrane region" description="Helical" evidence="6">
    <location>
        <begin position="173"/>
        <end position="191"/>
    </location>
</feature>
<feature type="transmembrane region" description="Helical" evidence="6">
    <location>
        <begin position="418"/>
        <end position="436"/>
    </location>
</feature>
<dbReference type="Pfam" id="PF01943">
    <property type="entry name" value="Polysacc_synt"/>
    <property type="match status" value="1"/>
</dbReference>
<keyword evidence="4 6" id="KW-1133">Transmembrane helix</keyword>
<dbReference type="GO" id="GO:0005886">
    <property type="term" value="C:plasma membrane"/>
    <property type="evidence" value="ECO:0007669"/>
    <property type="project" value="UniProtKB-SubCell"/>
</dbReference>
<comment type="subcellular location">
    <subcellularLocation>
        <location evidence="1">Cell membrane</location>
        <topology evidence="1">Multi-pass membrane protein</topology>
    </subcellularLocation>
</comment>
<dbReference type="Proteomes" id="UP000263232">
    <property type="component" value="Chromosome"/>
</dbReference>
<evidence type="ECO:0000313" key="7">
    <source>
        <dbReference type="EMBL" id="AXY24833.1"/>
    </source>
</evidence>
<evidence type="ECO:0000256" key="1">
    <source>
        <dbReference type="ARBA" id="ARBA00004651"/>
    </source>
</evidence>
<feature type="transmembrane region" description="Helical" evidence="6">
    <location>
        <begin position="289"/>
        <end position="308"/>
    </location>
</feature>
<feature type="transmembrane region" description="Helical" evidence="6">
    <location>
        <begin position="212"/>
        <end position="236"/>
    </location>
</feature>
<keyword evidence="2" id="KW-1003">Cell membrane</keyword>
<dbReference type="KEGG" id="abae:CL176_01700"/>
<protein>
    <submittedName>
        <fullName evidence="7">Polysaccharide biosynthesis protein</fullName>
    </submittedName>
</protein>
<dbReference type="AlphaFoldDB" id="A0A347WIC6"/>
<evidence type="ECO:0000256" key="3">
    <source>
        <dbReference type="ARBA" id="ARBA00022692"/>
    </source>
</evidence>
<dbReference type="EMBL" id="CP023434">
    <property type="protein sequence ID" value="AXY24833.1"/>
    <property type="molecule type" value="Genomic_DNA"/>
</dbReference>
<dbReference type="InterPro" id="IPR002797">
    <property type="entry name" value="Polysacc_synth"/>
</dbReference>
<feature type="transmembrane region" description="Helical" evidence="6">
    <location>
        <begin position="248"/>
        <end position="269"/>
    </location>
</feature>
<dbReference type="PANTHER" id="PTHR30250">
    <property type="entry name" value="PST FAMILY PREDICTED COLANIC ACID TRANSPORTER"/>
    <property type="match status" value="1"/>
</dbReference>
<dbReference type="RefSeq" id="WP_118989757.1">
    <property type="nucleotide sequence ID" value="NZ_CP023434.1"/>
</dbReference>
<evidence type="ECO:0000313" key="8">
    <source>
        <dbReference type="Proteomes" id="UP000263232"/>
    </source>
</evidence>
<feature type="transmembrane region" description="Helical" evidence="6">
    <location>
        <begin position="360"/>
        <end position="379"/>
    </location>
</feature>
<dbReference type="OrthoDB" id="6017905at2"/>
<proteinExistence type="predicted"/>
<feature type="transmembrane region" description="Helical" evidence="6">
    <location>
        <begin position="80"/>
        <end position="98"/>
    </location>
</feature>
<feature type="transmembrane region" description="Helical" evidence="6">
    <location>
        <begin position="38"/>
        <end position="59"/>
    </location>
</feature>
<evidence type="ECO:0000256" key="4">
    <source>
        <dbReference type="ARBA" id="ARBA00022989"/>
    </source>
</evidence>
<organism evidence="7 8">
    <name type="scientific">Suicoccus acidiformans</name>
    <dbReference type="NCBI Taxonomy" id="2036206"/>
    <lineage>
        <taxon>Bacteria</taxon>
        <taxon>Bacillati</taxon>
        <taxon>Bacillota</taxon>
        <taxon>Bacilli</taxon>
        <taxon>Lactobacillales</taxon>
        <taxon>Aerococcaceae</taxon>
        <taxon>Suicoccus</taxon>
    </lineage>
</organism>